<evidence type="ECO:0000313" key="3">
    <source>
        <dbReference type="Proteomes" id="UP001296873"/>
    </source>
</evidence>
<organism evidence="2 3">
    <name type="scientific">Rhodovibrio sodomensis</name>
    <dbReference type="NCBI Taxonomy" id="1088"/>
    <lineage>
        <taxon>Bacteria</taxon>
        <taxon>Pseudomonadati</taxon>
        <taxon>Pseudomonadota</taxon>
        <taxon>Alphaproteobacteria</taxon>
        <taxon>Rhodospirillales</taxon>
        <taxon>Rhodovibrionaceae</taxon>
        <taxon>Rhodovibrio</taxon>
    </lineage>
</organism>
<feature type="region of interest" description="Disordered" evidence="1">
    <location>
        <begin position="1"/>
        <end position="43"/>
    </location>
</feature>
<dbReference type="Gene3D" id="2.60.120.1140">
    <property type="entry name" value="Protein of unknown function DUF192"/>
    <property type="match status" value="1"/>
</dbReference>
<sequence length="202" mass="22139">MVGAGTRPSPGSPRSRIRPGAGRCDRPCATPSPPRWRREQPADITEETPVLRAIAFAAAALFALTAPVSAVTFETDKLAIETPSGEVHEFTVELALNDAQRARGLMYRREMAADHGMLFLYDRIGLHSMWMANTYIPLDMLFIKPDGEVVHIAERTVPRSRRPISAGQRVKAVLELRGGTTDRLDIPVGSTVRHKAFGTADP</sequence>
<dbReference type="Pfam" id="PF02643">
    <property type="entry name" value="DUF192"/>
    <property type="match status" value="1"/>
</dbReference>
<protein>
    <recommendedName>
        <fullName evidence="4">DUF192 domain-containing protein</fullName>
    </recommendedName>
</protein>
<gene>
    <name evidence="2" type="ORF">CKO28_08475</name>
</gene>
<dbReference type="Proteomes" id="UP001296873">
    <property type="component" value="Unassembled WGS sequence"/>
</dbReference>
<dbReference type="InterPro" id="IPR038695">
    <property type="entry name" value="Saro_0823-like_sf"/>
</dbReference>
<dbReference type="PANTHER" id="PTHR37953:SF1">
    <property type="entry name" value="UPF0127 PROTEIN MJ1496"/>
    <property type="match status" value="1"/>
</dbReference>
<dbReference type="EMBL" id="NRRL01000016">
    <property type="protein sequence ID" value="MBK1668071.1"/>
    <property type="molecule type" value="Genomic_DNA"/>
</dbReference>
<proteinExistence type="predicted"/>
<feature type="compositionally biased region" description="Low complexity" evidence="1">
    <location>
        <begin position="1"/>
        <end position="22"/>
    </location>
</feature>
<evidence type="ECO:0008006" key="4">
    <source>
        <dbReference type="Google" id="ProtNLM"/>
    </source>
</evidence>
<evidence type="ECO:0000256" key="1">
    <source>
        <dbReference type="SAM" id="MobiDB-lite"/>
    </source>
</evidence>
<keyword evidence="3" id="KW-1185">Reference proteome</keyword>
<name>A0ABS1DC87_9PROT</name>
<accession>A0ABS1DC87</accession>
<reference evidence="2 3" key="1">
    <citation type="journal article" date="2020" name="Microorganisms">
        <title>Osmotic Adaptation and Compatible Solute Biosynthesis of Phototrophic Bacteria as Revealed from Genome Analyses.</title>
        <authorList>
            <person name="Imhoff J.F."/>
            <person name="Rahn T."/>
            <person name="Kunzel S."/>
            <person name="Keller A."/>
            <person name="Neulinger S.C."/>
        </authorList>
    </citation>
    <scope>NUCLEOTIDE SEQUENCE [LARGE SCALE GENOMIC DNA]</scope>
    <source>
        <strain evidence="2 3">DSM 9895</strain>
    </source>
</reference>
<evidence type="ECO:0000313" key="2">
    <source>
        <dbReference type="EMBL" id="MBK1668071.1"/>
    </source>
</evidence>
<comment type="caution">
    <text evidence="2">The sequence shown here is derived from an EMBL/GenBank/DDBJ whole genome shotgun (WGS) entry which is preliminary data.</text>
</comment>
<dbReference type="InterPro" id="IPR003795">
    <property type="entry name" value="DUF192"/>
</dbReference>
<dbReference type="PANTHER" id="PTHR37953">
    <property type="entry name" value="UPF0127 PROTEIN MJ1496"/>
    <property type="match status" value="1"/>
</dbReference>